<evidence type="ECO:0000256" key="1">
    <source>
        <dbReference type="ARBA" id="ARBA00004141"/>
    </source>
</evidence>
<dbReference type="PROSITE" id="PS50850">
    <property type="entry name" value="MFS"/>
    <property type="match status" value="1"/>
</dbReference>
<keyword evidence="2 6" id="KW-0812">Transmembrane</keyword>
<accession>A0A2J6S1E7</accession>
<keyword evidence="9" id="KW-1185">Reference proteome</keyword>
<dbReference type="PANTHER" id="PTHR23502">
    <property type="entry name" value="MAJOR FACILITATOR SUPERFAMILY"/>
    <property type="match status" value="1"/>
</dbReference>
<gene>
    <name evidence="8" type="ORF">L207DRAFT_483587</name>
</gene>
<feature type="transmembrane region" description="Helical" evidence="6">
    <location>
        <begin position="444"/>
        <end position="462"/>
    </location>
</feature>
<feature type="transmembrane region" description="Helical" evidence="6">
    <location>
        <begin position="124"/>
        <end position="144"/>
    </location>
</feature>
<feature type="transmembrane region" description="Helical" evidence="6">
    <location>
        <begin position="191"/>
        <end position="209"/>
    </location>
</feature>
<feature type="transmembrane region" description="Helical" evidence="6">
    <location>
        <begin position="474"/>
        <end position="494"/>
    </location>
</feature>
<dbReference type="InterPro" id="IPR020846">
    <property type="entry name" value="MFS_dom"/>
</dbReference>
<feature type="transmembrane region" description="Helical" evidence="6">
    <location>
        <begin position="58"/>
        <end position="79"/>
    </location>
</feature>
<name>A0A2J6S1E7_HYAVF</name>
<dbReference type="Pfam" id="PF07690">
    <property type="entry name" value="MFS_1"/>
    <property type="match status" value="1"/>
</dbReference>
<proteinExistence type="predicted"/>
<dbReference type="InterPro" id="IPR036259">
    <property type="entry name" value="MFS_trans_sf"/>
</dbReference>
<protein>
    <submittedName>
        <fullName evidence="8">MFS multidrug transporter-like protein</fullName>
    </submittedName>
</protein>
<evidence type="ECO:0000313" key="8">
    <source>
        <dbReference type="EMBL" id="PMD44586.1"/>
    </source>
</evidence>
<dbReference type="EMBL" id="KZ613941">
    <property type="protein sequence ID" value="PMD44586.1"/>
    <property type="molecule type" value="Genomic_DNA"/>
</dbReference>
<feature type="transmembrane region" description="Helical" evidence="6">
    <location>
        <begin position="99"/>
        <end position="117"/>
    </location>
</feature>
<dbReference type="SUPFAM" id="SSF103473">
    <property type="entry name" value="MFS general substrate transporter"/>
    <property type="match status" value="1"/>
</dbReference>
<evidence type="ECO:0000256" key="5">
    <source>
        <dbReference type="SAM" id="MobiDB-lite"/>
    </source>
</evidence>
<evidence type="ECO:0000259" key="7">
    <source>
        <dbReference type="PROSITE" id="PS50850"/>
    </source>
</evidence>
<feature type="transmembrane region" description="Helical" evidence="6">
    <location>
        <begin position="408"/>
        <end position="432"/>
    </location>
</feature>
<evidence type="ECO:0000313" key="9">
    <source>
        <dbReference type="Proteomes" id="UP000235786"/>
    </source>
</evidence>
<dbReference type="GO" id="GO:0022857">
    <property type="term" value="F:transmembrane transporter activity"/>
    <property type="evidence" value="ECO:0007669"/>
    <property type="project" value="InterPro"/>
</dbReference>
<evidence type="ECO:0000256" key="2">
    <source>
        <dbReference type="ARBA" id="ARBA00022692"/>
    </source>
</evidence>
<evidence type="ECO:0000256" key="6">
    <source>
        <dbReference type="SAM" id="Phobius"/>
    </source>
</evidence>
<feature type="transmembrane region" description="Helical" evidence="6">
    <location>
        <begin position="156"/>
        <end position="179"/>
    </location>
</feature>
<keyword evidence="3 6" id="KW-1133">Transmembrane helix</keyword>
<dbReference type="InterPro" id="IPR011701">
    <property type="entry name" value="MFS"/>
</dbReference>
<feature type="transmembrane region" description="Helical" evidence="6">
    <location>
        <begin position="379"/>
        <end position="402"/>
    </location>
</feature>
<sequence length="524" mass="57955">MEESKVAASSDVEEGVEDRNSSPGVNKSAGHDGIILIPHPSDDPRDPLNWPMRRKVPIVATLCLATFAGFSGSLCGQLIPAPQSKLYKVTTTQMAYQGSLANAGMVIGGFVFFPLAHKFGRSSAIFWSLLGLMAAQAWSAGMTHKGDYASFLGSRVLSGFFGTVTGILGPRILVDLFFLHQRGRAFTAFHFFFDFGTVAGPTLGAFVAANRSWTAAYWYTFALAALSFVMCFFFLYETAWDREPEADHSYTAPESFVASRIDTFFPGTKVAPRTSFADFLKAALSPFIVAITPVTIFLGCFTLVSFGFFVAMNAITPVWLQKPVKIGGYGFTSRQNALFSFTHWIGISFAWAYGQLVSDRLPLAICARRGGIWKPEYRLQALWIPALLFNPIGLGVFGAALFYHWHWIVVAVGQVFVTFGSLSITPITVNYACEIFTQNPAETAIILNVYRIGFGLSVAFYINPWVDLMGFNWTYGMMAIMQVVSFLFVLLLMWKGHEIREWKVGGLLKSEEGEHLIEEKYSKA</sequence>
<comment type="subcellular location">
    <subcellularLocation>
        <location evidence="1">Membrane</location>
        <topology evidence="1">Multi-pass membrane protein</topology>
    </subcellularLocation>
</comment>
<dbReference type="Gene3D" id="1.20.1250.20">
    <property type="entry name" value="MFS general substrate transporter like domains"/>
    <property type="match status" value="1"/>
</dbReference>
<feature type="region of interest" description="Disordered" evidence="5">
    <location>
        <begin position="1"/>
        <end position="47"/>
    </location>
</feature>
<reference evidence="8 9" key="1">
    <citation type="submission" date="2016-04" db="EMBL/GenBank/DDBJ databases">
        <title>A degradative enzymes factory behind the ericoid mycorrhizal symbiosis.</title>
        <authorList>
            <consortium name="DOE Joint Genome Institute"/>
            <person name="Martino E."/>
            <person name="Morin E."/>
            <person name="Grelet G."/>
            <person name="Kuo A."/>
            <person name="Kohler A."/>
            <person name="Daghino S."/>
            <person name="Barry K."/>
            <person name="Choi C."/>
            <person name="Cichocki N."/>
            <person name="Clum A."/>
            <person name="Copeland A."/>
            <person name="Hainaut M."/>
            <person name="Haridas S."/>
            <person name="Labutti K."/>
            <person name="Lindquist E."/>
            <person name="Lipzen A."/>
            <person name="Khouja H.-R."/>
            <person name="Murat C."/>
            <person name="Ohm R."/>
            <person name="Olson A."/>
            <person name="Spatafora J."/>
            <person name="Veneault-Fourrey C."/>
            <person name="Henrissat B."/>
            <person name="Grigoriev I."/>
            <person name="Martin F."/>
            <person name="Perotto S."/>
        </authorList>
    </citation>
    <scope>NUCLEOTIDE SEQUENCE [LARGE SCALE GENOMIC DNA]</scope>
    <source>
        <strain evidence="8 9">F</strain>
    </source>
</reference>
<dbReference type="STRING" id="1149755.A0A2J6S1E7"/>
<dbReference type="OrthoDB" id="2533084at2759"/>
<dbReference type="PANTHER" id="PTHR23502:SF34">
    <property type="entry name" value="PROTEIN HOL1"/>
    <property type="match status" value="1"/>
</dbReference>
<keyword evidence="4 6" id="KW-0472">Membrane</keyword>
<feature type="transmembrane region" description="Helical" evidence="6">
    <location>
        <begin position="336"/>
        <end position="358"/>
    </location>
</feature>
<feature type="transmembrane region" description="Helical" evidence="6">
    <location>
        <begin position="287"/>
        <end position="316"/>
    </location>
</feature>
<dbReference type="AlphaFoldDB" id="A0A2J6S1E7"/>
<dbReference type="GO" id="GO:0005886">
    <property type="term" value="C:plasma membrane"/>
    <property type="evidence" value="ECO:0007669"/>
    <property type="project" value="TreeGrafter"/>
</dbReference>
<evidence type="ECO:0000256" key="3">
    <source>
        <dbReference type="ARBA" id="ARBA00022989"/>
    </source>
</evidence>
<feature type="domain" description="Major facilitator superfamily (MFS) profile" evidence="7">
    <location>
        <begin position="57"/>
        <end position="497"/>
    </location>
</feature>
<dbReference type="Proteomes" id="UP000235786">
    <property type="component" value="Unassembled WGS sequence"/>
</dbReference>
<organism evidence="8 9">
    <name type="scientific">Hyaloscypha variabilis (strain UAMH 11265 / GT02V1 / F)</name>
    <name type="common">Meliniomyces variabilis</name>
    <dbReference type="NCBI Taxonomy" id="1149755"/>
    <lineage>
        <taxon>Eukaryota</taxon>
        <taxon>Fungi</taxon>
        <taxon>Dikarya</taxon>
        <taxon>Ascomycota</taxon>
        <taxon>Pezizomycotina</taxon>
        <taxon>Leotiomycetes</taxon>
        <taxon>Helotiales</taxon>
        <taxon>Hyaloscyphaceae</taxon>
        <taxon>Hyaloscypha</taxon>
        <taxon>Hyaloscypha variabilis</taxon>
    </lineage>
</organism>
<feature type="transmembrane region" description="Helical" evidence="6">
    <location>
        <begin position="215"/>
        <end position="236"/>
    </location>
</feature>
<evidence type="ECO:0000256" key="4">
    <source>
        <dbReference type="ARBA" id="ARBA00023136"/>
    </source>
</evidence>